<dbReference type="GeneID" id="37060087"/>
<gene>
    <name evidence="2" type="ORF">BO70DRAFT_107863</name>
</gene>
<name>A0A317VGR3_9EURO</name>
<keyword evidence="1" id="KW-0472">Membrane</keyword>
<evidence type="ECO:0000313" key="2">
    <source>
        <dbReference type="EMBL" id="PWY73554.1"/>
    </source>
</evidence>
<dbReference type="EMBL" id="MSFL01000024">
    <property type="protein sequence ID" value="PWY73554.1"/>
    <property type="molecule type" value="Genomic_DNA"/>
</dbReference>
<comment type="caution">
    <text evidence="2">The sequence shown here is derived from an EMBL/GenBank/DDBJ whole genome shotgun (WGS) entry which is preliminary data.</text>
</comment>
<keyword evidence="3" id="KW-1185">Reference proteome</keyword>
<keyword evidence="1" id="KW-1133">Transmembrane helix</keyword>
<keyword evidence="1" id="KW-0812">Transmembrane</keyword>
<dbReference type="VEuPathDB" id="FungiDB:BO70DRAFT_107863"/>
<dbReference type="RefSeq" id="XP_025396725.1">
    <property type="nucleotide sequence ID" value="XM_025537850.1"/>
</dbReference>
<organism evidence="2 3">
    <name type="scientific">Aspergillus heteromorphus CBS 117.55</name>
    <dbReference type="NCBI Taxonomy" id="1448321"/>
    <lineage>
        <taxon>Eukaryota</taxon>
        <taxon>Fungi</taxon>
        <taxon>Dikarya</taxon>
        <taxon>Ascomycota</taxon>
        <taxon>Pezizomycotina</taxon>
        <taxon>Eurotiomycetes</taxon>
        <taxon>Eurotiomycetidae</taxon>
        <taxon>Eurotiales</taxon>
        <taxon>Aspergillaceae</taxon>
        <taxon>Aspergillus</taxon>
        <taxon>Aspergillus subgen. Circumdati</taxon>
    </lineage>
</organism>
<dbReference type="AlphaFoldDB" id="A0A317VGR3"/>
<proteinExistence type="predicted"/>
<sequence length="89" mass="9796">MKSIKSDFNDINKSRSISLEKSVRIRAVGQARLLPSQSESHWSHNDVVVEEVDAVGFLVLVMAAVVVVVVVVVVVAVVIRELTTNEVQR</sequence>
<protein>
    <submittedName>
        <fullName evidence="2">Uncharacterized protein</fullName>
    </submittedName>
</protein>
<dbReference type="Proteomes" id="UP000247233">
    <property type="component" value="Unassembled WGS sequence"/>
</dbReference>
<evidence type="ECO:0000313" key="3">
    <source>
        <dbReference type="Proteomes" id="UP000247233"/>
    </source>
</evidence>
<evidence type="ECO:0000256" key="1">
    <source>
        <dbReference type="SAM" id="Phobius"/>
    </source>
</evidence>
<feature type="transmembrane region" description="Helical" evidence="1">
    <location>
        <begin position="54"/>
        <end position="79"/>
    </location>
</feature>
<reference evidence="2 3" key="1">
    <citation type="submission" date="2016-12" db="EMBL/GenBank/DDBJ databases">
        <title>The genomes of Aspergillus section Nigri reveals drivers in fungal speciation.</title>
        <authorList>
            <consortium name="DOE Joint Genome Institute"/>
            <person name="Vesth T.C."/>
            <person name="Nybo J."/>
            <person name="Theobald S."/>
            <person name="Brandl J."/>
            <person name="Frisvad J.C."/>
            <person name="Nielsen K.F."/>
            <person name="Lyhne E.K."/>
            <person name="Kogle M.E."/>
            <person name="Kuo A."/>
            <person name="Riley R."/>
            <person name="Clum A."/>
            <person name="Nolan M."/>
            <person name="Lipzen A."/>
            <person name="Salamov A."/>
            <person name="Henrissat B."/>
            <person name="Wiebenga A."/>
            <person name="De Vries R.P."/>
            <person name="Grigoriev I.V."/>
            <person name="Mortensen U.H."/>
            <person name="Andersen M.R."/>
            <person name="Baker S.E."/>
        </authorList>
    </citation>
    <scope>NUCLEOTIDE SEQUENCE [LARGE SCALE GENOMIC DNA]</scope>
    <source>
        <strain evidence="2 3">CBS 117.55</strain>
    </source>
</reference>
<accession>A0A317VGR3</accession>